<organism evidence="1 2">
    <name type="scientific">Cetraspora pellucida</name>
    <dbReference type="NCBI Taxonomy" id="1433469"/>
    <lineage>
        <taxon>Eukaryota</taxon>
        <taxon>Fungi</taxon>
        <taxon>Fungi incertae sedis</taxon>
        <taxon>Mucoromycota</taxon>
        <taxon>Glomeromycotina</taxon>
        <taxon>Glomeromycetes</taxon>
        <taxon>Diversisporales</taxon>
        <taxon>Gigasporaceae</taxon>
        <taxon>Cetraspora</taxon>
    </lineage>
</organism>
<sequence>METENFNNKQGHKNLEQNDINIAPSFAKLGLEEYDKTNKIIQQNVQELCKFWQNGVCACRKSKSKKKPCFEKIGFYRFFIRQEECRNMSHNNLDTWIQGQLALFAYNESLLNKKNSQELNNSAIQNPHIKNNGMTEIIHGNTECTSIRYDRAVIDNELKQELSNYLQNNANLHEFPSPCRNMQNYSIPIILLPIDQTYTSIYEEYVTMIKSNKNKDYKVIAYTTFLQIWKEVAPHIRFMTKASDLCDKCEQLCAKI</sequence>
<name>A0A9N9IHJ0_9GLOM</name>
<evidence type="ECO:0000313" key="2">
    <source>
        <dbReference type="Proteomes" id="UP000789759"/>
    </source>
</evidence>
<accession>A0A9N9IHJ0</accession>
<reference evidence="1" key="1">
    <citation type="submission" date="2021-06" db="EMBL/GenBank/DDBJ databases">
        <authorList>
            <person name="Kallberg Y."/>
            <person name="Tangrot J."/>
            <person name="Rosling A."/>
        </authorList>
    </citation>
    <scope>NUCLEOTIDE SEQUENCE</scope>
    <source>
        <strain evidence="1">FL966</strain>
    </source>
</reference>
<gene>
    <name evidence="1" type="ORF">CPELLU_LOCUS13884</name>
</gene>
<proteinExistence type="predicted"/>
<comment type="caution">
    <text evidence="1">The sequence shown here is derived from an EMBL/GenBank/DDBJ whole genome shotgun (WGS) entry which is preliminary data.</text>
</comment>
<protein>
    <submittedName>
        <fullName evidence="1">6969_t:CDS:1</fullName>
    </submittedName>
</protein>
<dbReference type="OrthoDB" id="2420595at2759"/>
<keyword evidence="2" id="KW-1185">Reference proteome</keyword>
<evidence type="ECO:0000313" key="1">
    <source>
        <dbReference type="EMBL" id="CAG8737377.1"/>
    </source>
</evidence>
<dbReference type="Proteomes" id="UP000789759">
    <property type="component" value="Unassembled WGS sequence"/>
</dbReference>
<dbReference type="AlphaFoldDB" id="A0A9N9IHJ0"/>
<dbReference type="EMBL" id="CAJVQA010015476">
    <property type="protein sequence ID" value="CAG8737377.1"/>
    <property type="molecule type" value="Genomic_DNA"/>
</dbReference>